<dbReference type="Proteomes" id="UP000562682">
    <property type="component" value="Unassembled WGS sequence"/>
</dbReference>
<organism evidence="1 2">
    <name type="scientific">Fusarium denticulatum</name>
    <dbReference type="NCBI Taxonomy" id="48507"/>
    <lineage>
        <taxon>Eukaryota</taxon>
        <taxon>Fungi</taxon>
        <taxon>Dikarya</taxon>
        <taxon>Ascomycota</taxon>
        <taxon>Pezizomycotina</taxon>
        <taxon>Sordariomycetes</taxon>
        <taxon>Hypocreomycetidae</taxon>
        <taxon>Hypocreales</taxon>
        <taxon>Nectriaceae</taxon>
        <taxon>Fusarium</taxon>
        <taxon>Fusarium fujikuroi species complex</taxon>
    </lineage>
</organism>
<gene>
    <name evidence="1" type="ORF">FDENT_10763</name>
</gene>
<evidence type="ECO:0000313" key="2">
    <source>
        <dbReference type="Proteomes" id="UP000562682"/>
    </source>
</evidence>
<dbReference type="AlphaFoldDB" id="A0A8H5TP21"/>
<dbReference type="EMBL" id="JAAOAK010000343">
    <property type="protein sequence ID" value="KAF5671917.1"/>
    <property type="molecule type" value="Genomic_DNA"/>
</dbReference>
<reference evidence="1 2" key="1">
    <citation type="submission" date="2020-05" db="EMBL/GenBank/DDBJ databases">
        <title>Identification and distribution of gene clusters putatively required for synthesis of sphingolipid metabolism inhibitors in phylogenetically diverse species of the filamentous fungus Fusarium.</title>
        <authorList>
            <person name="Kim H.-S."/>
            <person name="Busman M."/>
            <person name="Brown D.W."/>
            <person name="Divon H."/>
            <person name="Uhlig S."/>
            <person name="Proctor R.H."/>
        </authorList>
    </citation>
    <scope>NUCLEOTIDE SEQUENCE [LARGE SCALE GENOMIC DNA]</scope>
    <source>
        <strain evidence="1 2">NRRL 25311</strain>
    </source>
</reference>
<comment type="caution">
    <text evidence="1">The sequence shown here is derived from an EMBL/GenBank/DDBJ whole genome shotgun (WGS) entry which is preliminary data.</text>
</comment>
<evidence type="ECO:0000313" key="1">
    <source>
        <dbReference type="EMBL" id="KAF5671917.1"/>
    </source>
</evidence>
<proteinExistence type="predicted"/>
<name>A0A8H5TP21_9HYPO</name>
<sequence>MESPVITPAELDEIFLAGSTSVQQIYQQFRHVFPTKLMKEIGLTDIFLMTAQGTAHNTNKNVKFEWMSKENKYGCDFSVEFNNGISQNHKVFFQAKVVQNDGQGNYCDFLYESKRKDGDKTILEYQNLLLANFAKESNTEAYYVIYDATAVYWVNATALKNLFNSGGVHGTDMGICIQAFTVLAKTSYLAAKDDPWLHQ</sequence>
<protein>
    <submittedName>
        <fullName evidence="1">Uncharacterized protein</fullName>
    </submittedName>
</protein>
<keyword evidence="2" id="KW-1185">Reference proteome</keyword>
<accession>A0A8H5TP21</accession>